<comment type="caution">
    <text evidence="2">The sequence shown here is derived from an EMBL/GenBank/DDBJ whole genome shotgun (WGS) entry which is preliminary data.</text>
</comment>
<comment type="similarity">
    <text evidence="1">Belongs to the HupG/HyaE family.</text>
</comment>
<dbReference type="SUPFAM" id="SSF52833">
    <property type="entry name" value="Thioredoxin-like"/>
    <property type="match status" value="1"/>
</dbReference>
<dbReference type="Gene3D" id="3.40.30.10">
    <property type="entry name" value="Glutaredoxin"/>
    <property type="match status" value="1"/>
</dbReference>
<accession>A0ABU6CTW6</accession>
<protein>
    <submittedName>
        <fullName evidence="2">Hydrogenase-1 expression HyaE</fullName>
    </submittedName>
</protein>
<name>A0ABU6CTW6_9GAMM</name>
<proteinExistence type="inferred from homology"/>
<reference evidence="2 3" key="2">
    <citation type="submission" date="2024-01" db="EMBL/GenBank/DDBJ databases">
        <authorList>
            <person name="Xie X."/>
        </authorList>
    </citation>
    <scope>NUCLEOTIDE SEQUENCE [LARGE SCALE GENOMIC DNA]</scope>
    <source>
        <strain evidence="2">SCUT-1</strain>
    </source>
</reference>
<reference evidence="3" key="1">
    <citation type="submission" date="2023-07" db="EMBL/GenBank/DDBJ databases">
        <title>The carbon used by Thiothrix.</title>
        <authorList>
            <person name="Chen L."/>
        </authorList>
    </citation>
    <scope>NUCLEOTIDE SEQUENCE [LARGE SCALE GENOMIC DNA]</scope>
</reference>
<dbReference type="InterPro" id="IPR036249">
    <property type="entry name" value="Thioredoxin-like_sf"/>
</dbReference>
<gene>
    <name evidence="2" type="ORF">VSS37_04690</name>
</gene>
<dbReference type="EMBL" id="JAYMYJ010000042">
    <property type="protein sequence ID" value="MEB4590266.1"/>
    <property type="molecule type" value="Genomic_DNA"/>
</dbReference>
<sequence length="144" mass="15977">MSNLLDRLTTDLGYPLLTGQDSLMAFAKPLKNSVVFLAANPQHYPETLDVAIVLPEFMKIFQGRLRASVADLEFAKTLAAKYSISEWPVLLFFRHGEYLGHIARMRDWDVYLSKINSLLNAPSPAKAPGFGIPIIGAQMSASCY</sequence>
<dbReference type="RefSeq" id="WP_324693542.1">
    <property type="nucleotide sequence ID" value="NZ_JAYMYJ010000042.1"/>
</dbReference>
<keyword evidence="3" id="KW-1185">Reference proteome</keyword>
<dbReference type="CDD" id="cd02965">
    <property type="entry name" value="HyaE"/>
    <property type="match status" value="1"/>
</dbReference>
<evidence type="ECO:0000313" key="2">
    <source>
        <dbReference type="EMBL" id="MEB4590266.1"/>
    </source>
</evidence>
<evidence type="ECO:0000256" key="1">
    <source>
        <dbReference type="ARBA" id="ARBA00009004"/>
    </source>
</evidence>
<organism evidence="2 3">
    <name type="scientific">Candidatus Thiothrix phosphatis</name>
    <dbReference type="NCBI Taxonomy" id="3112415"/>
    <lineage>
        <taxon>Bacteria</taxon>
        <taxon>Pseudomonadati</taxon>
        <taxon>Pseudomonadota</taxon>
        <taxon>Gammaproteobacteria</taxon>
        <taxon>Thiotrichales</taxon>
        <taxon>Thiotrichaceae</taxon>
        <taxon>Thiothrix</taxon>
    </lineage>
</organism>
<dbReference type="InterPro" id="IPR010893">
    <property type="entry name" value="NiFe-hyd_mat_HyaE"/>
</dbReference>
<dbReference type="Proteomes" id="UP001308005">
    <property type="component" value="Unassembled WGS sequence"/>
</dbReference>
<dbReference type="Pfam" id="PF07449">
    <property type="entry name" value="HyaE"/>
    <property type="match status" value="1"/>
</dbReference>
<evidence type="ECO:0000313" key="3">
    <source>
        <dbReference type="Proteomes" id="UP001308005"/>
    </source>
</evidence>